<dbReference type="PANTHER" id="PTHR19308:SF53">
    <property type="entry name" value="CERAMIDE TRANSFER PROTEIN"/>
    <property type="match status" value="1"/>
</dbReference>
<name>A0A8E0RZ46_9TREM</name>
<dbReference type="EMBL" id="LUCM01003887">
    <property type="protein sequence ID" value="KAA0195175.1"/>
    <property type="molecule type" value="Genomic_DNA"/>
</dbReference>
<keyword evidence="5" id="KW-1185">Reference proteome</keyword>
<dbReference type="InterPro" id="IPR051213">
    <property type="entry name" value="START_lipid_transfer"/>
</dbReference>
<feature type="compositionally biased region" description="Low complexity" evidence="2">
    <location>
        <begin position="69"/>
        <end position="106"/>
    </location>
</feature>
<dbReference type="AlphaFoldDB" id="A0A8E0RZ46"/>
<feature type="non-terminal residue" evidence="4">
    <location>
        <position position="1"/>
    </location>
</feature>
<evidence type="ECO:0000259" key="3">
    <source>
        <dbReference type="PROSITE" id="PS50848"/>
    </source>
</evidence>
<dbReference type="PANTHER" id="PTHR19308">
    <property type="entry name" value="PHOSPHATIDYLCHOLINE TRANSFER PROTEIN"/>
    <property type="match status" value="1"/>
</dbReference>
<sequence>VTRLQGVQSGLESNESCTDEDDDHYLTPTPSVAARTPKSNRRSTESTFPLSSGSGGGGGFFSRFLPFRSGSQSTSPQPSASATQLTVKSTKNENSSPNPTSNSSSSRFDNLKRVLKRHGAYAIDFRGESHMFKCLVLPITNQLRAIFLWMHFLSPFKATATGILTNLSHTIELMQQNEEQWRKRLEREIEKKRRIEETQKAMAQELAHLRQMTGLEVSATATTTSASAHLHSGTLHSSGLSSGHGRLPTHSRISSCGSVDVHEPTPYGTTHAGHVGSHPPYGLAGPDLEEGPNSPIREEEFYDAIDAESDRIEQDDLRLAALKSAGELLRSAQAMPVTHPLYAQLEKAVAERIRNFANSQAFLPPGQRASRSTGDLSNSTTHVDSAIEWVNGSDNSDTTGSYSTDDWQVIAQEGEMIIYKREVETEDGVVLDPLQAVHVVPGVTAREMCSYFWDVRYRMDWEFTIDQAPTVLEVCGDDTVVLHQVYKRVWPTTQRDSVFWSHIRQVSTRFPHRETKGDNQLSSDGPRTCHHRSLSVDSWTRMDAKTIPPTHLDSVSRLPALLGQIGPRDSDDVDGVLDSWIVVNMSTDYQADKVPPSTSPIIRLGLDVILYCQTVLVPASEHSISGGLFSRDRLRTRLVYIANINPGGWVPAAGLRTLARREYPRFLKRFSAYVQEQTREKPPMF</sequence>
<dbReference type="GO" id="GO:0005581">
    <property type="term" value="C:collagen trimer"/>
    <property type="evidence" value="ECO:0007669"/>
    <property type="project" value="UniProtKB-KW"/>
</dbReference>
<keyword evidence="4" id="KW-0176">Collagen</keyword>
<dbReference type="Gene3D" id="3.30.530.20">
    <property type="match status" value="1"/>
</dbReference>
<feature type="compositionally biased region" description="Polar residues" evidence="2">
    <location>
        <begin position="1"/>
        <end position="16"/>
    </location>
</feature>
<dbReference type="PROSITE" id="PS50848">
    <property type="entry name" value="START"/>
    <property type="match status" value="1"/>
</dbReference>
<evidence type="ECO:0000256" key="1">
    <source>
        <dbReference type="SAM" id="Coils"/>
    </source>
</evidence>
<keyword evidence="1" id="KW-0175">Coiled coil</keyword>
<protein>
    <submittedName>
        <fullName evidence="4">Collagen type IV alpha-3-binding protein</fullName>
    </submittedName>
</protein>
<dbReference type="InterPro" id="IPR002913">
    <property type="entry name" value="START_lipid-bd_dom"/>
</dbReference>
<evidence type="ECO:0000313" key="5">
    <source>
        <dbReference type="Proteomes" id="UP000728185"/>
    </source>
</evidence>
<accession>A0A8E0RZ46</accession>
<feature type="region of interest" description="Disordered" evidence="2">
    <location>
        <begin position="1"/>
        <end position="55"/>
    </location>
</feature>
<feature type="domain" description="START" evidence="3">
    <location>
        <begin position="407"/>
        <end position="683"/>
    </location>
</feature>
<dbReference type="OrthoDB" id="14833at2759"/>
<dbReference type="GO" id="GO:0008289">
    <property type="term" value="F:lipid binding"/>
    <property type="evidence" value="ECO:0007669"/>
    <property type="project" value="InterPro"/>
</dbReference>
<evidence type="ECO:0000256" key="2">
    <source>
        <dbReference type="SAM" id="MobiDB-lite"/>
    </source>
</evidence>
<proteinExistence type="predicted"/>
<dbReference type="GO" id="GO:0035621">
    <property type="term" value="P:ER to Golgi ceramide transport"/>
    <property type="evidence" value="ECO:0007669"/>
    <property type="project" value="TreeGrafter"/>
</dbReference>
<feature type="region of interest" description="Disordered" evidence="2">
    <location>
        <begin position="69"/>
        <end position="109"/>
    </location>
</feature>
<evidence type="ECO:0000313" key="4">
    <source>
        <dbReference type="EMBL" id="KAA0195175.1"/>
    </source>
</evidence>
<gene>
    <name evidence="4" type="ORF">FBUS_02254</name>
</gene>
<reference evidence="4" key="1">
    <citation type="submission" date="2019-05" db="EMBL/GenBank/DDBJ databases">
        <title>Annotation for the trematode Fasciolopsis buski.</title>
        <authorList>
            <person name="Choi Y.-J."/>
        </authorList>
    </citation>
    <scope>NUCLEOTIDE SEQUENCE</scope>
    <source>
        <strain evidence="4">HT</strain>
        <tissue evidence="4">Whole worm</tissue>
    </source>
</reference>
<feature type="coiled-coil region" evidence="1">
    <location>
        <begin position="171"/>
        <end position="205"/>
    </location>
</feature>
<dbReference type="Proteomes" id="UP000728185">
    <property type="component" value="Unassembled WGS sequence"/>
</dbReference>
<dbReference type="InterPro" id="IPR023393">
    <property type="entry name" value="START-like_dom_sf"/>
</dbReference>
<dbReference type="SUPFAM" id="SSF55961">
    <property type="entry name" value="Bet v1-like"/>
    <property type="match status" value="1"/>
</dbReference>
<dbReference type="GO" id="GO:0005737">
    <property type="term" value="C:cytoplasm"/>
    <property type="evidence" value="ECO:0007669"/>
    <property type="project" value="UniProtKB-ARBA"/>
</dbReference>
<comment type="caution">
    <text evidence="4">The sequence shown here is derived from an EMBL/GenBank/DDBJ whole genome shotgun (WGS) entry which is preliminary data.</text>
</comment>
<dbReference type="Pfam" id="PF01852">
    <property type="entry name" value="START"/>
    <property type="match status" value="1"/>
</dbReference>
<organism evidence="4 5">
    <name type="scientific">Fasciolopsis buskii</name>
    <dbReference type="NCBI Taxonomy" id="27845"/>
    <lineage>
        <taxon>Eukaryota</taxon>
        <taxon>Metazoa</taxon>
        <taxon>Spiralia</taxon>
        <taxon>Lophotrochozoa</taxon>
        <taxon>Platyhelminthes</taxon>
        <taxon>Trematoda</taxon>
        <taxon>Digenea</taxon>
        <taxon>Plagiorchiida</taxon>
        <taxon>Echinostomata</taxon>
        <taxon>Echinostomatoidea</taxon>
        <taxon>Fasciolidae</taxon>
        <taxon>Fasciolopsis</taxon>
    </lineage>
</organism>